<organism evidence="4 5">
    <name type="scientific">Nocardia aurea</name>
    <dbReference type="NCBI Taxonomy" id="2144174"/>
    <lineage>
        <taxon>Bacteria</taxon>
        <taxon>Bacillati</taxon>
        <taxon>Actinomycetota</taxon>
        <taxon>Actinomycetes</taxon>
        <taxon>Mycobacteriales</taxon>
        <taxon>Nocardiaceae</taxon>
        <taxon>Nocardia</taxon>
    </lineage>
</organism>
<reference evidence="4 5" key="1">
    <citation type="submission" date="2024-06" db="EMBL/GenBank/DDBJ databases">
        <title>The Natural Products Discovery Center: Release of the First 8490 Sequenced Strains for Exploring Actinobacteria Biosynthetic Diversity.</title>
        <authorList>
            <person name="Kalkreuter E."/>
            <person name="Kautsar S.A."/>
            <person name="Yang D."/>
            <person name="Bader C.D."/>
            <person name="Teijaro C.N."/>
            <person name="Fluegel L."/>
            <person name="Davis C.M."/>
            <person name="Simpson J.R."/>
            <person name="Lauterbach L."/>
            <person name="Steele A.D."/>
            <person name="Gui C."/>
            <person name="Meng S."/>
            <person name="Li G."/>
            <person name="Viehrig K."/>
            <person name="Ye F."/>
            <person name="Su P."/>
            <person name="Kiefer A.F."/>
            <person name="Nichols A."/>
            <person name="Cepeda A.J."/>
            <person name="Yan W."/>
            <person name="Fan B."/>
            <person name="Jiang Y."/>
            <person name="Adhikari A."/>
            <person name="Zheng C.-J."/>
            <person name="Schuster L."/>
            <person name="Cowan T.M."/>
            <person name="Smanski M.J."/>
            <person name="Chevrette M.G."/>
            <person name="De Carvalho L.P.S."/>
            <person name="Shen B."/>
        </authorList>
    </citation>
    <scope>NUCLEOTIDE SEQUENCE [LARGE SCALE GENOMIC DNA]</scope>
    <source>
        <strain evidence="4 5">NPDC050403</strain>
    </source>
</reference>
<accession>A0ABV3FXP3</accession>
<evidence type="ECO:0000256" key="1">
    <source>
        <dbReference type="SAM" id="Phobius"/>
    </source>
</evidence>
<evidence type="ECO:0000259" key="3">
    <source>
        <dbReference type="Pfam" id="PF26059"/>
    </source>
</evidence>
<name>A0ABV3FXP3_9NOCA</name>
<feature type="chain" id="PRO_5046475478" description="DUF8020 domain-containing protein" evidence="2">
    <location>
        <begin position="22"/>
        <end position="172"/>
    </location>
</feature>
<dbReference type="EMBL" id="JBFAKC010000009">
    <property type="protein sequence ID" value="MEV0710205.1"/>
    <property type="molecule type" value="Genomic_DNA"/>
</dbReference>
<feature type="signal peptide" evidence="2">
    <location>
        <begin position="1"/>
        <end position="21"/>
    </location>
</feature>
<comment type="caution">
    <text evidence="4">The sequence shown here is derived from an EMBL/GenBank/DDBJ whole genome shotgun (WGS) entry which is preliminary data.</text>
</comment>
<evidence type="ECO:0000256" key="2">
    <source>
        <dbReference type="SAM" id="SignalP"/>
    </source>
</evidence>
<gene>
    <name evidence="4" type="ORF">AB0I48_21795</name>
</gene>
<keyword evidence="1" id="KW-0812">Transmembrane</keyword>
<keyword evidence="2" id="KW-0732">Signal</keyword>
<keyword evidence="1" id="KW-0472">Membrane</keyword>
<evidence type="ECO:0000313" key="4">
    <source>
        <dbReference type="EMBL" id="MEV0710205.1"/>
    </source>
</evidence>
<evidence type="ECO:0000313" key="5">
    <source>
        <dbReference type="Proteomes" id="UP001551695"/>
    </source>
</evidence>
<protein>
    <recommendedName>
        <fullName evidence="3">DUF8020 domain-containing protein</fullName>
    </recommendedName>
</protein>
<dbReference type="Proteomes" id="UP001551695">
    <property type="component" value="Unassembled WGS sequence"/>
</dbReference>
<dbReference type="RefSeq" id="WP_109530654.1">
    <property type="nucleotide sequence ID" value="NZ_JBEXKW010000008.1"/>
</dbReference>
<feature type="domain" description="DUF8020" evidence="3">
    <location>
        <begin position="41"/>
        <end position="115"/>
    </location>
</feature>
<keyword evidence="1" id="KW-1133">Transmembrane helix</keyword>
<proteinExistence type="predicted"/>
<sequence length="172" mass="16534">MKIRKLVAATVLTVAATGVTAATAYGSPSVAAPVLAGNDRGVEYTAAVAPDHSAATVTLASGRFVVTPDAGIAVVAPDGAVVATVPTTLHTVAGQQVEVAPEVDAAATTLTLTPVGGVPAQADFIGDAGTTVAGALIGCVIGALIGFLFFVAGFLPGCLIGGLIGGVIGANQ</sequence>
<keyword evidence="5" id="KW-1185">Reference proteome</keyword>
<dbReference type="InterPro" id="IPR058333">
    <property type="entry name" value="DUF8020"/>
</dbReference>
<feature type="transmembrane region" description="Helical" evidence="1">
    <location>
        <begin position="135"/>
        <end position="168"/>
    </location>
</feature>
<dbReference type="Pfam" id="PF26059">
    <property type="entry name" value="DUF8020"/>
    <property type="match status" value="1"/>
</dbReference>